<comment type="caution">
    <text evidence="1">The sequence shown here is derived from an EMBL/GenBank/DDBJ whole genome shotgun (WGS) entry which is preliminary data.</text>
</comment>
<dbReference type="EMBL" id="NMUF01000013">
    <property type="protein sequence ID" value="RFA98974.1"/>
    <property type="molecule type" value="Genomic_DNA"/>
</dbReference>
<accession>A0A371QUH4</accession>
<dbReference type="RefSeq" id="WP_116422052.1">
    <property type="nucleotide sequence ID" value="NZ_NMUE01000067.1"/>
</dbReference>
<evidence type="ECO:0000313" key="4">
    <source>
        <dbReference type="Proteomes" id="UP000257123"/>
    </source>
</evidence>
<reference evidence="3 4" key="1">
    <citation type="submission" date="2017-07" db="EMBL/GenBank/DDBJ databases">
        <title>Draft genome sequence of aerobic hyperthermophilic archaea, Pyrobaculum aerophilum YKB31 and YKB32.</title>
        <authorList>
            <person name="Mochizuki T."/>
            <person name="Berliner A.J."/>
            <person name="Yoshida-Takashima Y."/>
            <person name="Takaki Y."/>
            <person name="Nunoura T."/>
            <person name="Takai K."/>
        </authorList>
    </citation>
    <scope>NUCLEOTIDE SEQUENCE [LARGE SCALE GENOMIC DNA]</scope>
    <source>
        <strain evidence="1 4">YKB31</strain>
        <strain evidence="2 3">YKB32</strain>
    </source>
</reference>
<organism evidence="1 4">
    <name type="scientific">Pyrobaculum aerophilum</name>
    <dbReference type="NCBI Taxonomy" id="13773"/>
    <lineage>
        <taxon>Archaea</taxon>
        <taxon>Thermoproteota</taxon>
        <taxon>Thermoprotei</taxon>
        <taxon>Thermoproteales</taxon>
        <taxon>Thermoproteaceae</taxon>
        <taxon>Pyrobaculum</taxon>
    </lineage>
</organism>
<evidence type="ECO:0000313" key="3">
    <source>
        <dbReference type="Proteomes" id="UP000256877"/>
    </source>
</evidence>
<sequence>MSRLLRKLARGGAIDFFSRLLEVEKSAYGLHYVPANAVGYAVVCPRFGRLYATEREVAVFSRALIDRVKYAVLMKVAEPSLVDSLVARAFKGDREAARRLLEVGRGFTPAELQRLFDQLRQEFLYYSKAARGPPPAGPRGAEEAYYFYKYAEALPYVGHVDVWGDMAVYSVAGVATDYVYVFKFAGDLPHEAYKSMAAAEGDVAAKIWQRQRIKIHIQTRDQPPKFAWADPKDPVPHYKALKRGECRKGPLCQICPWRGDCECLRERHGAAVI</sequence>
<name>A0A371QUH4_9CREN</name>
<proteinExistence type="predicted"/>
<dbReference type="Proteomes" id="UP000257123">
    <property type="component" value="Unassembled WGS sequence"/>
</dbReference>
<dbReference type="Proteomes" id="UP000256877">
    <property type="component" value="Unassembled WGS sequence"/>
</dbReference>
<dbReference type="EMBL" id="NMUE01000067">
    <property type="protein sequence ID" value="RFA93173.1"/>
    <property type="molecule type" value="Genomic_DNA"/>
</dbReference>
<evidence type="ECO:0000313" key="1">
    <source>
        <dbReference type="EMBL" id="RFA93173.1"/>
    </source>
</evidence>
<gene>
    <name evidence="1" type="ORF">CGL51_13305</name>
    <name evidence="2" type="ORF">CGL52_06170</name>
</gene>
<evidence type="ECO:0000313" key="2">
    <source>
        <dbReference type="EMBL" id="RFA98974.1"/>
    </source>
</evidence>
<dbReference type="OrthoDB" id="28777at2157"/>
<protein>
    <submittedName>
        <fullName evidence="1">Uncharacterized protein</fullName>
    </submittedName>
</protein>
<dbReference type="AlphaFoldDB" id="A0A371QUH4"/>